<gene>
    <name evidence="1" type="ORF">F5148DRAFT_1276088</name>
</gene>
<proteinExistence type="predicted"/>
<reference evidence="1" key="1">
    <citation type="submission" date="2021-03" db="EMBL/GenBank/DDBJ databases">
        <title>Evolutionary priming and transition to the ectomycorrhizal habit in an iconic lineage of mushroom-forming fungi: is preadaptation a requirement?</title>
        <authorList>
            <consortium name="DOE Joint Genome Institute"/>
            <person name="Looney B.P."/>
            <person name="Miyauchi S."/>
            <person name="Morin E."/>
            <person name="Drula E."/>
            <person name="Courty P.E."/>
            <person name="Chicoki N."/>
            <person name="Fauchery L."/>
            <person name="Kohler A."/>
            <person name="Kuo A."/>
            <person name="LaButti K."/>
            <person name="Pangilinan J."/>
            <person name="Lipzen A."/>
            <person name="Riley R."/>
            <person name="Andreopoulos W."/>
            <person name="He G."/>
            <person name="Johnson J."/>
            <person name="Barry K.W."/>
            <person name="Grigoriev I.V."/>
            <person name="Nagy L."/>
            <person name="Hibbett D."/>
            <person name="Henrissat B."/>
            <person name="Matheny P.B."/>
            <person name="Labbe J."/>
            <person name="Martin A.F."/>
        </authorList>
    </citation>
    <scope>NUCLEOTIDE SEQUENCE</scope>
    <source>
        <strain evidence="1">BPL698</strain>
    </source>
</reference>
<organism evidence="1 2">
    <name type="scientific">Russula earlei</name>
    <dbReference type="NCBI Taxonomy" id="71964"/>
    <lineage>
        <taxon>Eukaryota</taxon>
        <taxon>Fungi</taxon>
        <taxon>Dikarya</taxon>
        <taxon>Basidiomycota</taxon>
        <taxon>Agaricomycotina</taxon>
        <taxon>Agaricomycetes</taxon>
        <taxon>Russulales</taxon>
        <taxon>Russulaceae</taxon>
        <taxon>Russula</taxon>
    </lineage>
</organism>
<evidence type="ECO:0000313" key="1">
    <source>
        <dbReference type="EMBL" id="KAI9507698.1"/>
    </source>
</evidence>
<name>A0ACC0U7V4_9AGAM</name>
<evidence type="ECO:0000313" key="2">
    <source>
        <dbReference type="Proteomes" id="UP001207468"/>
    </source>
</evidence>
<dbReference type="EMBL" id="JAGFNK010000114">
    <property type="protein sequence ID" value="KAI9507698.1"/>
    <property type="molecule type" value="Genomic_DNA"/>
</dbReference>
<sequence>MANTSSKRIASQNEVAIKNMCYGHLLGNIVPLLIRVLFRREAFLLSKKAIALYCVSLALSHFLYRQLKRMGTPRRDSTGNLVSSGDDLNQPGMTDWTFDVLYISWLAQVGSAILGEWFWWIYIVIPTFVFYKSWTIFISPMLFGRSSSLGQEEQKQEGSSKRQEKLKKRSERGDPRVKQEGTWNTQTTRK</sequence>
<protein>
    <submittedName>
        <fullName evidence="1">Uncharacterized protein</fullName>
    </submittedName>
</protein>
<keyword evidence="2" id="KW-1185">Reference proteome</keyword>
<comment type="caution">
    <text evidence="1">The sequence shown here is derived from an EMBL/GenBank/DDBJ whole genome shotgun (WGS) entry which is preliminary data.</text>
</comment>
<accession>A0ACC0U7V4</accession>
<dbReference type="Proteomes" id="UP001207468">
    <property type="component" value="Unassembled WGS sequence"/>
</dbReference>